<name>A0A9I9D895_CUCME</name>
<dbReference type="PANTHER" id="PTHR31744">
    <property type="entry name" value="PROTEIN CUP-SHAPED COTYLEDON 2-RELATED"/>
    <property type="match status" value="1"/>
</dbReference>
<dbReference type="Pfam" id="PF02365">
    <property type="entry name" value="NAM"/>
    <property type="match status" value="1"/>
</dbReference>
<dbReference type="EnsemblPlants" id="MELO3C014505.2.1">
    <property type="protein sequence ID" value="MELO3C014505.2.1"/>
    <property type="gene ID" value="MELO3C014505.2"/>
</dbReference>
<evidence type="ECO:0000256" key="2">
    <source>
        <dbReference type="ARBA" id="ARBA00023125"/>
    </source>
</evidence>
<keyword evidence="3" id="KW-0804">Transcription</keyword>
<gene>
    <name evidence="6" type="primary">103491423</name>
</gene>
<evidence type="ECO:0000256" key="4">
    <source>
        <dbReference type="ARBA" id="ARBA00023242"/>
    </source>
</evidence>
<dbReference type="PROSITE" id="PS51005">
    <property type="entry name" value="NAC"/>
    <property type="match status" value="1"/>
</dbReference>
<dbReference type="InterPro" id="IPR036093">
    <property type="entry name" value="NAC_dom_sf"/>
</dbReference>
<feature type="domain" description="NAC" evidence="5">
    <location>
        <begin position="20"/>
        <end position="184"/>
    </location>
</feature>
<evidence type="ECO:0000259" key="5">
    <source>
        <dbReference type="PROSITE" id="PS51005"/>
    </source>
</evidence>
<dbReference type="PANTHER" id="PTHR31744:SF220">
    <property type="entry name" value="LOW QUALITY PROTEIN: NAC DOMAIN-CONTAINING PROTEIN 90-LIKE"/>
    <property type="match status" value="1"/>
</dbReference>
<reference evidence="6" key="1">
    <citation type="submission" date="2023-03" db="UniProtKB">
        <authorList>
            <consortium name="EnsemblPlants"/>
        </authorList>
    </citation>
    <scope>IDENTIFICATION</scope>
</reference>
<keyword evidence="2" id="KW-0238">DNA-binding</keyword>
<dbReference type="Gene3D" id="2.170.150.80">
    <property type="entry name" value="NAC domain"/>
    <property type="match status" value="1"/>
</dbReference>
<organism evidence="6">
    <name type="scientific">Cucumis melo</name>
    <name type="common">Muskmelon</name>
    <dbReference type="NCBI Taxonomy" id="3656"/>
    <lineage>
        <taxon>Eukaryota</taxon>
        <taxon>Viridiplantae</taxon>
        <taxon>Streptophyta</taxon>
        <taxon>Embryophyta</taxon>
        <taxon>Tracheophyta</taxon>
        <taxon>Spermatophyta</taxon>
        <taxon>Magnoliopsida</taxon>
        <taxon>eudicotyledons</taxon>
        <taxon>Gunneridae</taxon>
        <taxon>Pentapetalae</taxon>
        <taxon>rosids</taxon>
        <taxon>fabids</taxon>
        <taxon>Cucurbitales</taxon>
        <taxon>Cucurbitaceae</taxon>
        <taxon>Benincaseae</taxon>
        <taxon>Cucumis</taxon>
    </lineage>
</organism>
<evidence type="ECO:0000256" key="1">
    <source>
        <dbReference type="ARBA" id="ARBA00023015"/>
    </source>
</evidence>
<evidence type="ECO:0000313" key="6">
    <source>
        <dbReference type="EnsemblPlants" id="MELO3C014505.2.1"/>
    </source>
</evidence>
<accession>A0A9I9D895</accession>
<proteinExistence type="predicted"/>
<protein>
    <recommendedName>
        <fullName evidence="5">NAC domain-containing protein</fullName>
    </recommendedName>
</protein>
<keyword evidence="1" id="KW-0805">Transcription regulation</keyword>
<dbReference type="RefSeq" id="XP_008449583.2">
    <property type="nucleotide sequence ID" value="XM_008451361.3"/>
</dbReference>
<dbReference type="eggNOG" id="ENOG502QQPM">
    <property type="taxonomic scope" value="Eukaryota"/>
</dbReference>
<dbReference type="InterPro" id="IPR003441">
    <property type="entry name" value="NAC-dom"/>
</dbReference>
<keyword evidence="4" id="KW-0539">Nucleus</keyword>
<evidence type="ECO:0000256" key="3">
    <source>
        <dbReference type="ARBA" id="ARBA00023163"/>
    </source>
</evidence>
<dbReference type="SUPFAM" id="SSF101941">
    <property type="entry name" value="NAC domain"/>
    <property type="match status" value="1"/>
</dbReference>
<sequence>MKKKMDHEAIREEEEEEDQILPGFRFFPTEEELVLFYLHNQLQGWRKDIHRVIPVVDIYEIEPFNLSRYSGERCRRDSEQWFFFVKQQEREARGGRANRTTSSGSGYWKATGSPTYVYSSENRVIGVKKTMVFYRGKAPTGTKTKWKMNEYKAIQDIIPPHYPSSSTPIPQLRHEFSLCRVYVVSGSFRAFDRRPLEVYNRSVL</sequence>